<dbReference type="InterPro" id="IPR050306">
    <property type="entry name" value="PfkB_Carbo_kinase"/>
</dbReference>
<gene>
    <name evidence="7" type="ORF">FE263_14260</name>
</gene>
<accession>A0A5R9JBJ4</accession>
<organism evidence="7 8">
    <name type="scientific">Lichenicoccus roseus</name>
    <dbReference type="NCBI Taxonomy" id="2683649"/>
    <lineage>
        <taxon>Bacteria</taxon>
        <taxon>Pseudomonadati</taxon>
        <taxon>Pseudomonadota</taxon>
        <taxon>Alphaproteobacteria</taxon>
        <taxon>Acetobacterales</taxon>
        <taxon>Acetobacteraceae</taxon>
        <taxon>Lichenicoccus</taxon>
    </lineage>
</organism>
<dbReference type="Pfam" id="PF00294">
    <property type="entry name" value="PfkB"/>
    <property type="match status" value="1"/>
</dbReference>
<evidence type="ECO:0000256" key="2">
    <source>
        <dbReference type="ARBA" id="ARBA00022679"/>
    </source>
</evidence>
<dbReference type="PANTHER" id="PTHR43085:SF1">
    <property type="entry name" value="PSEUDOURIDINE KINASE-RELATED"/>
    <property type="match status" value="1"/>
</dbReference>
<sequence>MPDASTGMIVTIGEILVEIMAETPGQGFREPLPLIGPFPSGAPAIFIDQVARLGAPAGMIACVGDDDFGRLNIERLQRDGVDVGAIRIDPDLVTGSAFVRYREDGERDFVFNIRHSASGAMRIDDAAERLLRSCRHLHVMGSSLFSDHLIEAANGAVARVRDSGGTVSFDPNVRKEILRAPGMRAALQEMLRRCDIFLPSGPELTLLTTATDEAGAIAEILALGVREIVVKRGADGASHYDRDGAHHAPAFGVAEIDPTGAGDCFGATFVTCRLMGMGAADSLRYATASGALAVGVRGPMEGASSFADLDALISSQAGDAT</sequence>
<comment type="caution">
    <text evidence="7">The sequence shown here is derived from an EMBL/GenBank/DDBJ whole genome shotgun (WGS) entry which is preliminary data.</text>
</comment>
<proteinExistence type="inferred from homology"/>
<dbReference type="PANTHER" id="PTHR43085">
    <property type="entry name" value="HEXOKINASE FAMILY MEMBER"/>
    <property type="match status" value="1"/>
</dbReference>
<evidence type="ECO:0000256" key="3">
    <source>
        <dbReference type="ARBA" id="ARBA00022741"/>
    </source>
</evidence>
<dbReference type="RefSeq" id="WP_138326708.1">
    <property type="nucleotide sequence ID" value="NZ_VCDI01000005.1"/>
</dbReference>
<name>A0A5R9JBJ4_9PROT</name>
<evidence type="ECO:0000313" key="7">
    <source>
        <dbReference type="EMBL" id="TLU71638.1"/>
    </source>
</evidence>
<protein>
    <submittedName>
        <fullName evidence="7">Sugar kinase</fullName>
    </submittedName>
</protein>
<dbReference type="InterPro" id="IPR029056">
    <property type="entry name" value="Ribokinase-like"/>
</dbReference>
<reference evidence="7 8" key="1">
    <citation type="submission" date="2019-05" db="EMBL/GenBank/DDBJ databases">
        <authorList>
            <person name="Pankratov T."/>
            <person name="Grouzdev D."/>
        </authorList>
    </citation>
    <scope>NUCLEOTIDE SEQUENCE [LARGE SCALE GENOMIC DNA]</scope>
    <source>
        <strain evidence="7 8">KEBCLARHB70R</strain>
    </source>
</reference>
<evidence type="ECO:0000313" key="8">
    <source>
        <dbReference type="Proteomes" id="UP000305654"/>
    </source>
</evidence>
<keyword evidence="8" id="KW-1185">Reference proteome</keyword>
<dbReference type="InterPro" id="IPR011611">
    <property type="entry name" value="PfkB_dom"/>
</dbReference>
<feature type="domain" description="Carbohydrate kinase PfkB" evidence="6">
    <location>
        <begin position="40"/>
        <end position="301"/>
    </location>
</feature>
<dbReference type="OrthoDB" id="9776822at2"/>
<dbReference type="GO" id="GO:0005524">
    <property type="term" value="F:ATP binding"/>
    <property type="evidence" value="ECO:0007669"/>
    <property type="project" value="UniProtKB-KW"/>
</dbReference>
<dbReference type="Gene3D" id="3.40.1190.20">
    <property type="match status" value="1"/>
</dbReference>
<comment type="similarity">
    <text evidence="1">Belongs to the carbohydrate kinase PfkB family.</text>
</comment>
<dbReference type="AlphaFoldDB" id="A0A5R9JBJ4"/>
<evidence type="ECO:0000256" key="1">
    <source>
        <dbReference type="ARBA" id="ARBA00010688"/>
    </source>
</evidence>
<keyword evidence="3" id="KW-0547">Nucleotide-binding</keyword>
<keyword evidence="2" id="KW-0808">Transferase</keyword>
<dbReference type="SUPFAM" id="SSF53613">
    <property type="entry name" value="Ribokinase-like"/>
    <property type="match status" value="1"/>
</dbReference>
<dbReference type="GO" id="GO:0016301">
    <property type="term" value="F:kinase activity"/>
    <property type="evidence" value="ECO:0007669"/>
    <property type="project" value="UniProtKB-KW"/>
</dbReference>
<evidence type="ECO:0000256" key="4">
    <source>
        <dbReference type="ARBA" id="ARBA00022777"/>
    </source>
</evidence>
<dbReference type="Proteomes" id="UP000305654">
    <property type="component" value="Unassembled WGS sequence"/>
</dbReference>
<evidence type="ECO:0000259" key="6">
    <source>
        <dbReference type="Pfam" id="PF00294"/>
    </source>
</evidence>
<dbReference type="CDD" id="cd01166">
    <property type="entry name" value="KdgK"/>
    <property type="match status" value="1"/>
</dbReference>
<dbReference type="EMBL" id="VCDI01000005">
    <property type="protein sequence ID" value="TLU71638.1"/>
    <property type="molecule type" value="Genomic_DNA"/>
</dbReference>
<keyword evidence="4 7" id="KW-0418">Kinase</keyword>
<evidence type="ECO:0000256" key="5">
    <source>
        <dbReference type="ARBA" id="ARBA00022840"/>
    </source>
</evidence>
<keyword evidence="5" id="KW-0067">ATP-binding</keyword>